<name>A0A921IRU6_9ACTN</name>
<keyword evidence="1" id="KW-0472">Membrane</keyword>
<accession>A0A921IRU6</accession>
<evidence type="ECO:0000256" key="1">
    <source>
        <dbReference type="SAM" id="Phobius"/>
    </source>
</evidence>
<dbReference type="EMBL" id="DYVF01000032">
    <property type="protein sequence ID" value="HJG30705.1"/>
    <property type="molecule type" value="Genomic_DNA"/>
</dbReference>
<protein>
    <submittedName>
        <fullName evidence="2">Uncharacterized protein</fullName>
    </submittedName>
</protein>
<proteinExistence type="predicted"/>
<sequence>MDATSGFVPERESEFTGLKGTLLKYTGCTYALVIASQFIEALALSVGDTTGALFAASRVVFVAAFVAYPAGACIARAMRSGKRA</sequence>
<organism evidence="2 3">
    <name type="scientific">Collinsella ihumii</name>
    <dbReference type="NCBI Taxonomy" id="1720204"/>
    <lineage>
        <taxon>Bacteria</taxon>
        <taxon>Bacillati</taxon>
        <taxon>Actinomycetota</taxon>
        <taxon>Coriobacteriia</taxon>
        <taxon>Coriobacteriales</taxon>
        <taxon>Coriobacteriaceae</taxon>
        <taxon>Collinsella</taxon>
    </lineage>
</organism>
<reference evidence="2" key="2">
    <citation type="submission" date="2021-09" db="EMBL/GenBank/DDBJ databases">
        <authorList>
            <person name="Gilroy R."/>
        </authorList>
    </citation>
    <scope>NUCLEOTIDE SEQUENCE</scope>
    <source>
        <strain evidence="2">ChiGjej2B2-7701</strain>
    </source>
</reference>
<reference evidence="2" key="1">
    <citation type="journal article" date="2021" name="PeerJ">
        <title>Extensive microbial diversity within the chicken gut microbiome revealed by metagenomics and culture.</title>
        <authorList>
            <person name="Gilroy R."/>
            <person name="Ravi A."/>
            <person name="Getino M."/>
            <person name="Pursley I."/>
            <person name="Horton D.L."/>
            <person name="Alikhan N.F."/>
            <person name="Baker D."/>
            <person name="Gharbi K."/>
            <person name="Hall N."/>
            <person name="Watson M."/>
            <person name="Adriaenssens E.M."/>
            <person name="Foster-Nyarko E."/>
            <person name="Jarju S."/>
            <person name="Secka A."/>
            <person name="Antonio M."/>
            <person name="Oren A."/>
            <person name="Chaudhuri R.R."/>
            <person name="La Ragione R."/>
            <person name="Hildebrand F."/>
            <person name="Pallen M.J."/>
        </authorList>
    </citation>
    <scope>NUCLEOTIDE SEQUENCE</scope>
    <source>
        <strain evidence="2">ChiGjej2B2-7701</strain>
    </source>
</reference>
<evidence type="ECO:0000313" key="3">
    <source>
        <dbReference type="Proteomes" id="UP000746751"/>
    </source>
</evidence>
<feature type="transmembrane region" description="Helical" evidence="1">
    <location>
        <begin position="21"/>
        <end position="39"/>
    </location>
</feature>
<dbReference type="AlphaFoldDB" id="A0A921IRU6"/>
<dbReference type="Proteomes" id="UP000746751">
    <property type="component" value="Unassembled WGS sequence"/>
</dbReference>
<feature type="transmembrane region" description="Helical" evidence="1">
    <location>
        <begin position="51"/>
        <end position="75"/>
    </location>
</feature>
<evidence type="ECO:0000313" key="2">
    <source>
        <dbReference type="EMBL" id="HJG30705.1"/>
    </source>
</evidence>
<comment type="caution">
    <text evidence="2">The sequence shown here is derived from an EMBL/GenBank/DDBJ whole genome shotgun (WGS) entry which is preliminary data.</text>
</comment>
<keyword evidence="1" id="KW-1133">Transmembrane helix</keyword>
<keyword evidence="1" id="KW-0812">Transmembrane</keyword>
<gene>
    <name evidence="2" type="ORF">K8U80_04840</name>
</gene>